<accession>A0A8H4AWZ7</accession>
<evidence type="ECO:0000313" key="3">
    <source>
        <dbReference type="EMBL" id="KAF0540856.1"/>
    </source>
</evidence>
<dbReference type="InterPro" id="IPR004843">
    <property type="entry name" value="Calcineurin-like_PHP"/>
</dbReference>
<keyword evidence="4" id="KW-1185">Reference proteome</keyword>
<dbReference type="Pfam" id="PF00149">
    <property type="entry name" value="Metallophos"/>
    <property type="match status" value="1"/>
</dbReference>
<proteinExistence type="predicted"/>
<dbReference type="SUPFAM" id="SSF56300">
    <property type="entry name" value="Metallo-dependent phosphatases"/>
    <property type="match status" value="1"/>
</dbReference>
<sequence length="395" mass="46033">MIKYKLRNNLYDLGLLSCSLRKSPILYMIETQKMLVVWEANCALKDVRIRWYENRPSDGIGILLGTSNILDPLKLDDYHHVYKAIIGPFETRSNYEYEIIHKENEQNPAAIIASNSFQFFPDLPDNSSSITYPIKIVAFSDNQFGLTVFNRLVKSAFQRHTPNFILHAGDAVQDYKNLQQWQTDFYDPLTNYHLSQQAPIIYAHGNHDYDKENVYAYTTDIPWYSFTIANTRWIVLDSNIDDIKQDEWLVQELSSPETKNAEFRIVVVHIPPFVEFWEPGAWHDKNEKHWGEFVRTRFVPLFRSHGVDLVISGHQHNYQRGQLDGTVYTIIGGSGGELDLENVEDWKMYATTKKTHHYVLMEIWSDKIIWVVYDLKGFVIDKFEMGNGVIFSSIS</sequence>
<protein>
    <submittedName>
        <fullName evidence="3">Metallo-dependent phosphatase</fullName>
    </submittedName>
</protein>
<comment type="caution">
    <text evidence="3">The sequence shown here is derived from an EMBL/GenBank/DDBJ whole genome shotgun (WGS) entry which is preliminary data.</text>
</comment>
<organism evidence="3 4">
    <name type="scientific">Gigaspora margarita</name>
    <dbReference type="NCBI Taxonomy" id="4874"/>
    <lineage>
        <taxon>Eukaryota</taxon>
        <taxon>Fungi</taxon>
        <taxon>Fungi incertae sedis</taxon>
        <taxon>Mucoromycota</taxon>
        <taxon>Glomeromycotina</taxon>
        <taxon>Glomeromycetes</taxon>
        <taxon>Diversisporales</taxon>
        <taxon>Gigasporaceae</taxon>
        <taxon>Gigaspora</taxon>
    </lineage>
</organism>
<dbReference type="AlphaFoldDB" id="A0A8H4AWZ7"/>
<dbReference type="OrthoDB" id="45007at2759"/>
<name>A0A8H4AWZ7_GIGMA</name>
<gene>
    <name evidence="3" type="ORF">F8M41_006164</name>
</gene>
<dbReference type="PANTHER" id="PTHR22953">
    <property type="entry name" value="ACID PHOSPHATASE RELATED"/>
    <property type="match status" value="1"/>
</dbReference>
<dbReference type="InterPro" id="IPR029052">
    <property type="entry name" value="Metallo-depent_PP-like"/>
</dbReference>
<keyword evidence="1" id="KW-0732">Signal</keyword>
<evidence type="ECO:0000313" key="4">
    <source>
        <dbReference type="Proteomes" id="UP000439903"/>
    </source>
</evidence>
<reference evidence="3 4" key="1">
    <citation type="journal article" date="2019" name="Environ. Microbiol.">
        <title>At the nexus of three kingdoms: the genome of the mycorrhizal fungus Gigaspora margarita provides insights into plant, endobacterial and fungal interactions.</title>
        <authorList>
            <person name="Venice F."/>
            <person name="Ghignone S."/>
            <person name="Salvioli di Fossalunga A."/>
            <person name="Amselem J."/>
            <person name="Novero M."/>
            <person name="Xianan X."/>
            <person name="Sedzielewska Toro K."/>
            <person name="Morin E."/>
            <person name="Lipzen A."/>
            <person name="Grigoriev I.V."/>
            <person name="Henrissat B."/>
            <person name="Martin F.M."/>
            <person name="Bonfante P."/>
        </authorList>
    </citation>
    <scope>NUCLEOTIDE SEQUENCE [LARGE SCALE GENOMIC DNA]</scope>
    <source>
        <strain evidence="3 4">BEG34</strain>
    </source>
</reference>
<dbReference type="Proteomes" id="UP000439903">
    <property type="component" value="Unassembled WGS sequence"/>
</dbReference>
<evidence type="ECO:0000259" key="2">
    <source>
        <dbReference type="Pfam" id="PF00149"/>
    </source>
</evidence>
<dbReference type="GO" id="GO:0003993">
    <property type="term" value="F:acid phosphatase activity"/>
    <property type="evidence" value="ECO:0007669"/>
    <property type="project" value="InterPro"/>
</dbReference>
<dbReference type="Gene3D" id="3.60.21.10">
    <property type="match status" value="1"/>
</dbReference>
<dbReference type="EMBL" id="WTPW01000161">
    <property type="protein sequence ID" value="KAF0540856.1"/>
    <property type="molecule type" value="Genomic_DNA"/>
</dbReference>
<dbReference type="PANTHER" id="PTHR22953:SF153">
    <property type="entry name" value="PURPLE ACID PHOSPHATASE"/>
    <property type="match status" value="1"/>
</dbReference>
<dbReference type="InterPro" id="IPR039331">
    <property type="entry name" value="PAPs-like"/>
</dbReference>
<feature type="domain" description="Calcineurin-like phosphoesterase" evidence="2">
    <location>
        <begin position="134"/>
        <end position="318"/>
    </location>
</feature>
<evidence type="ECO:0000256" key="1">
    <source>
        <dbReference type="ARBA" id="ARBA00022729"/>
    </source>
</evidence>